<comment type="caution">
    <text evidence="2">The sequence shown here is derived from an EMBL/GenBank/DDBJ whole genome shotgun (WGS) entry which is preliminary data.</text>
</comment>
<evidence type="ECO:0000313" key="2">
    <source>
        <dbReference type="EMBL" id="GEQ84969.1"/>
    </source>
</evidence>
<name>A0A5J4FXX1_9FLAO</name>
<evidence type="ECO:0000313" key="3">
    <source>
        <dbReference type="Proteomes" id="UP000326994"/>
    </source>
</evidence>
<dbReference type="Proteomes" id="UP000326994">
    <property type="component" value="Unassembled WGS sequence"/>
</dbReference>
<dbReference type="RefSeq" id="WP_151892908.1">
    <property type="nucleotide sequence ID" value="NZ_BKCF01000001.1"/>
</dbReference>
<proteinExistence type="predicted"/>
<dbReference type="AlphaFoldDB" id="A0A5J4FXX1"/>
<keyword evidence="1" id="KW-0732">Signal</keyword>
<reference evidence="2 3" key="1">
    <citation type="submission" date="2019-08" db="EMBL/GenBank/DDBJ databases">
        <title>Ulvibacter marinistellae sp. nov., isolated from a starfish, Patiria pectinifera.</title>
        <authorList>
            <person name="Kawano K."/>
            <person name="Ushijima N."/>
            <person name="Kihara M."/>
            <person name="Itoh H."/>
        </authorList>
    </citation>
    <scope>NUCLEOTIDE SEQUENCE [LARGE SCALE GENOMIC DNA]</scope>
    <source>
        <strain evidence="2 3">KK4</strain>
    </source>
</reference>
<dbReference type="OrthoDB" id="1158838at2"/>
<evidence type="ECO:0008006" key="4">
    <source>
        <dbReference type="Google" id="ProtNLM"/>
    </source>
</evidence>
<dbReference type="EMBL" id="BKCF01000001">
    <property type="protein sequence ID" value="GEQ84969.1"/>
    <property type="molecule type" value="Genomic_DNA"/>
</dbReference>
<keyword evidence="3" id="KW-1185">Reference proteome</keyword>
<protein>
    <recommendedName>
        <fullName evidence="4">Type IX secretion system membrane protein PorP/SprF</fullName>
    </recommendedName>
</protein>
<accession>A0A5J4FXX1</accession>
<feature type="chain" id="PRO_5023836026" description="Type IX secretion system membrane protein PorP/SprF" evidence="1">
    <location>
        <begin position="27"/>
        <end position="322"/>
    </location>
</feature>
<sequence>MFNKKSCIKHVIFFALLVVASLQTNAQDLKFNGGLQLKATLQLGNQNQALKLGVFGFGTANYNDIAIETGATIFINQLFKRHTVKNKGIGYGYDLFSLIGIGQNSNLLGSSISNLNTTLIINNKGDGGFNGFGFGLEKEYLPNGLKTFSPKRGSILMRFSNANHSINIAFLNDFRFGQLARGEGTDYAATGTLKVSYSEIGGDGLVYQIGLGIALFTPKADFSKSPDNSVNSDDGRKNVWYTLTPFEDLFYSNAYFFGTVQQNHFSGNLKLGYNSQRLGAYIQNTLHDGPGLNPRFPWNVRAKDKLFIEIEGSLIQNLGDVE</sequence>
<feature type="signal peptide" evidence="1">
    <location>
        <begin position="1"/>
        <end position="26"/>
    </location>
</feature>
<gene>
    <name evidence="2" type="ORF">ULMS_04770</name>
</gene>
<organism evidence="2 3">
    <name type="scientific">Patiriisocius marinistellae</name>
    <dbReference type="NCBI Taxonomy" id="2494560"/>
    <lineage>
        <taxon>Bacteria</taxon>
        <taxon>Pseudomonadati</taxon>
        <taxon>Bacteroidota</taxon>
        <taxon>Flavobacteriia</taxon>
        <taxon>Flavobacteriales</taxon>
        <taxon>Flavobacteriaceae</taxon>
        <taxon>Patiriisocius</taxon>
    </lineage>
</organism>
<evidence type="ECO:0000256" key="1">
    <source>
        <dbReference type="SAM" id="SignalP"/>
    </source>
</evidence>